<keyword evidence="2" id="KW-0539">Nucleus</keyword>
<evidence type="ECO:0000313" key="8">
    <source>
        <dbReference type="Proteomes" id="UP000041254"/>
    </source>
</evidence>
<feature type="repeat" description="WD" evidence="4">
    <location>
        <begin position="202"/>
        <end position="235"/>
    </location>
</feature>
<keyword evidence="8" id="KW-1185">Reference proteome</keyword>
<dbReference type="STRING" id="1169540.A0A0G4F1I4"/>
<dbReference type="GO" id="GO:0000462">
    <property type="term" value="P:maturation of SSU-rRNA from tricistronic rRNA transcript (SSU-rRNA, 5.8S rRNA, LSU-rRNA)"/>
    <property type="evidence" value="ECO:0007669"/>
    <property type="project" value="TreeGrafter"/>
</dbReference>
<dbReference type="OrthoDB" id="30195at2759"/>
<dbReference type="GO" id="GO:0005730">
    <property type="term" value="C:nucleolus"/>
    <property type="evidence" value="ECO:0007669"/>
    <property type="project" value="TreeGrafter"/>
</dbReference>
<feature type="region of interest" description="Disordered" evidence="5">
    <location>
        <begin position="465"/>
        <end position="487"/>
    </location>
</feature>
<comment type="subcellular location">
    <subcellularLocation>
        <location evidence="1">Nucleus</location>
    </subcellularLocation>
</comment>
<evidence type="ECO:0000256" key="1">
    <source>
        <dbReference type="ARBA" id="ARBA00004123"/>
    </source>
</evidence>
<reference evidence="7 8" key="1">
    <citation type="submission" date="2014-11" db="EMBL/GenBank/DDBJ databases">
        <authorList>
            <person name="Zhu J."/>
            <person name="Qi W."/>
            <person name="Song R."/>
        </authorList>
    </citation>
    <scope>NUCLEOTIDE SEQUENCE [LARGE SCALE GENOMIC DNA]</scope>
</reference>
<dbReference type="PROSITE" id="PS50294">
    <property type="entry name" value="WD_REPEATS_REGION"/>
    <property type="match status" value="1"/>
</dbReference>
<dbReference type="AlphaFoldDB" id="A0A0G4F1I4"/>
<dbReference type="Pfam" id="PF00400">
    <property type="entry name" value="WD40"/>
    <property type="match status" value="1"/>
</dbReference>
<evidence type="ECO:0000256" key="4">
    <source>
        <dbReference type="PROSITE-ProRule" id="PRU00221"/>
    </source>
</evidence>
<feature type="compositionally biased region" description="Basic and acidic residues" evidence="5">
    <location>
        <begin position="359"/>
        <end position="368"/>
    </location>
</feature>
<feature type="compositionally biased region" description="Low complexity" evidence="5">
    <location>
        <begin position="282"/>
        <end position="294"/>
    </location>
</feature>
<dbReference type="InterPro" id="IPR015943">
    <property type="entry name" value="WD40/YVTN_repeat-like_dom_sf"/>
</dbReference>
<accession>A0A0G4F1I4</accession>
<dbReference type="InterPro" id="IPR036322">
    <property type="entry name" value="WD40_repeat_dom_sf"/>
</dbReference>
<feature type="compositionally biased region" description="Gly residues" evidence="5">
    <location>
        <begin position="468"/>
        <end position="484"/>
    </location>
</feature>
<dbReference type="Pfam" id="PF04003">
    <property type="entry name" value="Utp12"/>
    <property type="match status" value="1"/>
</dbReference>
<feature type="region of interest" description="Disordered" evidence="5">
    <location>
        <begin position="351"/>
        <end position="386"/>
    </location>
</feature>
<feature type="compositionally biased region" description="Acidic residues" evidence="5">
    <location>
        <begin position="702"/>
        <end position="749"/>
    </location>
</feature>
<feature type="region of interest" description="Disordered" evidence="5">
    <location>
        <begin position="697"/>
        <end position="770"/>
    </location>
</feature>
<gene>
    <name evidence="7" type="ORF">Vbra_14196</name>
</gene>
<keyword evidence="4" id="KW-0853">WD repeat</keyword>
<evidence type="ECO:0000256" key="5">
    <source>
        <dbReference type="SAM" id="MobiDB-lite"/>
    </source>
</evidence>
<dbReference type="SUPFAM" id="SSF50978">
    <property type="entry name" value="WD40 repeat-like"/>
    <property type="match status" value="1"/>
</dbReference>
<feature type="repeat" description="WD" evidence="4">
    <location>
        <begin position="147"/>
        <end position="188"/>
    </location>
</feature>
<dbReference type="PANTHER" id="PTHR44267">
    <property type="entry name" value="WD REPEAT-CONTAINING PROTEIN 43"/>
    <property type="match status" value="1"/>
</dbReference>
<dbReference type="InParanoid" id="A0A0G4F1I4"/>
<dbReference type="EMBL" id="CDMY01000356">
    <property type="protein sequence ID" value="CEM05250.1"/>
    <property type="molecule type" value="Genomic_DNA"/>
</dbReference>
<feature type="domain" description="Small-subunit processome Utp12" evidence="6">
    <location>
        <begin position="542"/>
        <end position="644"/>
    </location>
</feature>
<evidence type="ECO:0000256" key="3">
    <source>
        <dbReference type="ARBA" id="ARBA00038335"/>
    </source>
</evidence>
<evidence type="ECO:0000259" key="6">
    <source>
        <dbReference type="Pfam" id="PF04003"/>
    </source>
</evidence>
<dbReference type="InterPro" id="IPR001680">
    <property type="entry name" value="WD40_rpt"/>
</dbReference>
<dbReference type="InterPro" id="IPR007148">
    <property type="entry name" value="SSU_processome_Utp12"/>
</dbReference>
<organism evidence="7 8">
    <name type="scientific">Vitrella brassicaformis (strain CCMP3155)</name>
    <dbReference type="NCBI Taxonomy" id="1169540"/>
    <lineage>
        <taxon>Eukaryota</taxon>
        <taxon>Sar</taxon>
        <taxon>Alveolata</taxon>
        <taxon>Colpodellida</taxon>
        <taxon>Vitrellaceae</taxon>
        <taxon>Vitrella</taxon>
    </lineage>
</organism>
<dbReference type="Proteomes" id="UP000041254">
    <property type="component" value="Unassembled WGS sequence"/>
</dbReference>
<dbReference type="InterPro" id="IPR052414">
    <property type="entry name" value="U3_snoRNA-assoc_WDR"/>
</dbReference>
<dbReference type="VEuPathDB" id="CryptoDB:Vbra_14196"/>
<dbReference type="PROSITE" id="PS50082">
    <property type="entry name" value="WD_REPEATS_2"/>
    <property type="match status" value="2"/>
</dbReference>
<name>A0A0G4F1I4_VITBC</name>
<feature type="region of interest" description="Disordered" evidence="5">
    <location>
        <begin position="279"/>
        <end position="307"/>
    </location>
</feature>
<feature type="compositionally biased region" description="Acidic residues" evidence="5">
    <location>
        <begin position="756"/>
        <end position="770"/>
    </location>
</feature>
<evidence type="ECO:0000256" key="2">
    <source>
        <dbReference type="ARBA" id="ARBA00023242"/>
    </source>
</evidence>
<dbReference type="SMART" id="SM00320">
    <property type="entry name" value="WD40"/>
    <property type="match status" value="4"/>
</dbReference>
<protein>
    <recommendedName>
        <fullName evidence="6">Small-subunit processome Utp12 domain-containing protein</fullName>
    </recommendedName>
</protein>
<evidence type="ECO:0000313" key="7">
    <source>
        <dbReference type="EMBL" id="CEM05250.1"/>
    </source>
</evidence>
<proteinExistence type="inferred from homology"/>
<dbReference type="PANTHER" id="PTHR44267:SF1">
    <property type="entry name" value="WD REPEAT-CONTAINING PROTEIN 43"/>
    <property type="match status" value="1"/>
</dbReference>
<comment type="similarity">
    <text evidence="3">Belongs to the UTP5 family.</text>
</comment>
<dbReference type="Gene3D" id="2.130.10.10">
    <property type="entry name" value="YVTN repeat-like/Quinoprotein amine dehydrogenase"/>
    <property type="match status" value="2"/>
</dbReference>
<sequence length="770" mass="84648">MAESVIYHFDEEGKTFAAAATPNRWKAYDTQTSTLSHEHHEAGRRISVVKFGTSGGSQADRSRLLIGYSDGCIHYWDLLRLERLFDVSPREDQGLQLEVAGSTHQSLSPIADMVVSPGQQSFFTCGGDGSVSERSLGDGAATGTIKVARHGVAVKRIAISHDGTKLASISGAGRLKLWDLTSFDNDESQDTAGQRRRIDAKFTGMQADVSHIRFAPDDRFLLTLAADTSVHLWRLPWISDGDDGSDDHTHRNQPTAPLVLTDHETIIDVRVVVHPISSGVEQGQPHQPAAQGGASTKQQKKRKRAAAAAAKAARSWADYTVVGLTNQGRVALWWLGGLAITLDTKAAKRRKVSADQDQDDHPETERRSVSFLPLAPQSDISCDSQDKKDRVIAVHAPTHLSLTSQESPHMDMLVVRGFRGQPTFERVRVDAKVETTSTQKQPAVRWETVSLAPCRALVALEDQKGEGAAAGAGGEKGRRGGGVALGPLDVRASRPAAKMTEGEGKVLEAMAHKLAKQNKSKKGRVAVTSMASVVRQALTSDDPQMLESALRSKLEPVIAATLAELPSDLVAKLLEHITLRIHAKPMGMFEHQKWLRAILTNHTGYLMTMPHCRPMLHSLYEHIQQRTANHPTVVRLYGKLDLLLNHTRTVVAQQKDLAQERMERRQALVDYKEGEEARRALLDDSLIRDLDLEINGAATHEDNEEEEDEVGEQWSDESGEGDDEDMDDGDGEGGEGEGEWSEDQDEEHDDNGFDERDQEAEDDEAEEEED</sequence>